<proteinExistence type="predicted"/>
<feature type="compositionally biased region" description="Polar residues" evidence="1">
    <location>
        <begin position="644"/>
        <end position="657"/>
    </location>
</feature>
<keyword evidence="2" id="KW-0472">Membrane</keyword>
<feature type="compositionally biased region" description="Low complexity" evidence="1">
    <location>
        <begin position="1039"/>
        <end position="1054"/>
    </location>
</feature>
<dbReference type="Proteomes" id="UP000433876">
    <property type="component" value="Unassembled WGS sequence"/>
</dbReference>
<evidence type="ECO:0000313" key="4">
    <source>
        <dbReference type="Proteomes" id="UP000433876"/>
    </source>
</evidence>
<dbReference type="OMA" id="PWIEMHR"/>
<feature type="compositionally biased region" description="Low complexity" evidence="1">
    <location>
        <begin position="960"/>
        <end position="982"/>
    </location>
</feature>
<feature type="region of interest" description="Disordered" evidence="1">
    <location>
        <begin position="1016"/>
        <end position="1104"/>
    </location>
</feature>
<feature type="compositionally biased region" description="Basic and acidic residues" evidence="1">
    <location>
        <begin position="167"/>
        <end position="184"/>
    </location>
</feature>
<feature type="compositionally biased region" description="Low complexity" evidence="1">
    <location>
        <begin position="185"/>
        <end position="207"/>
    </location>
</feature>
<feature type="region of interest" description="Disordered" evidence="1">
    <location>
        <begin position="783"/>
        <end position="858"/>
    </location>
</feature>
<feature type="compositionally biased region" description="Polar residues" evidence="1">
    <location>
        <begin position="797"/>
        <end position="809"/>
    </location>
</feature>
<protein>
    <submittedName>
        <fullName evidence="3">Uncharacterized protein</fullName>
    </submittedName>
</protein>
<feature type="compositionally biased region" description="Pro residues" evidence="1">
    <location>
        <begin position="208"/>
        <end position="217"/>
    </location>
</feature>
<feature type="region of interest" description="Disordered" evidence="1">
    <location>
        <begin position="621"/>
        <end position="757"/>
    </location>
</feature>
<dbReference type="VEuPathDB" id="FungiDB:SMAC_03317"/>
<feature type="compositionally biased region" description="Basic and acidic residues" evidence="1">
    <location>
        <begin position="812"/>
        <end position="828"/>
    </location>
</feature>
<dbReference type="AlphaFoldDB" id="A0A8S9A168"/>
<keyword evidence="2" id="KW-0812">Transmembrane</keyword>
<evidence type="ECO:0000256" key="2">
    <source>
        <dbReference type="SAM" id="Phobius"/>
    </source>
</evidence>
<feature type="compositionally biased region" description="Polar residues" evidence="1">
    <location>
        <begin position="58"/>
        <end position="67"/>
    </location>
</feature>
<feature type="transmembrane region" description="Helical" evidence="2">
    <location>
        <begin position="510"/>
        <end position="532"/>
    </location>
</feature>
<reference evidence="3 4" key="1">
    <citation type="submission" date="2017-07" db="EMBL/GenBank/DDBJ databases">
        <title>Genome sequence of the Sordaria macrospora wild type strain R19027.</title>
        <authorList>
            <person name="Nowrousian M."/>
            <person name="Teichert I."/>
            <person name="Kueck U."/>
        </authorList>
    </citation>
    <scope>NUCLEOTIDE SEQUENCE [LARGE SCALE GENOMIC DNA]</scope>
    <source>
        <strain evidence="3 4">R19027</strain>
        <tissue evidence="3">Mycelium</tissue>
    </source>
</reference>
<feature type="transmembrane region" description="Helical" evidence="2">
    <location>
        <begin position="474"/>
        <end position="498"/>
    </location>
</feature>
<name>A0A8S9A168_SORMA</name>
<accession>A0A8S9A168</accession>
<feature type="compositionally biased region" description="Basic and acidic residues" evidence="1">
    <location>
        <begin position="563"/>
        <end position="583"/>
    </location>
</feature>
<gene>
    <name evidence="3" type="ORF">SMACR_03317</name>
</gene>
<feature type="compositionally biased region" description="Polar residues" evidence="1">
    <location>
        <begin position="8"/>
        <end position="22"/>
    </location>
</feature>
<sequence>MAAAHSISARSMPSMSTQQYGIDQTPRPPSASLGRKSSIRAVPYDPIDTRLPIAPSLSGASIGSYSPSGWPFPKGHQRQNSKSKLPIPVDSGSPTRMARRETSPTRKFAQRSVMRAAASAPSRQGSFHESSLRNETYNNSESSPDKERDSDEIDNGTIRASQTMGAKMDESEERPKSRHGRAESLTRASASSLASRPKTPFPFSGPGDSPPERPTNPTPHAGLTKQSERLEDPRFTAEYFETISIRDHAPSPEPLTPPHRLSVAQSDSTDAMYGGSRQVSTFSTVHEVDEEGGDHDTGTRDTLDLERTMTFMQDTSEDQTFADKNISLESSVQQDESTLSSRRASNPFGFHKNVDIGDGTPDRGIMLIDPNLTADLTSHNISRVTSGSRMWTPLPNIDSIRRGPKIRHDRVIPEPGGGSGGIAPARSGLIPPVNTLADLAILGGNGSGNKLNDLEDQDPEQQETARKAMRLQKWLVPVSFGVLQVSIISFVASIAVYASRASQSPISAGIIAWISISTVLLVSSLATLLIGVCAVASLRKQETGEDPWIEMHRLARALPPRPPAEKEGNDKADKKSKALAEEDKAATEEAWKKFADDQEQLRKYVEKLEQEILNIKEKRKEEHGVMHAAQKQQQKPELHPIGTAISTGDQTPDSKANSHSHKQPTFEDCPSHCNGSSEGADEDITLTPKASKATQTTTKPSDSRIADNKPTYYHTSGGHRRRPRSNTTHTTGHQSLHRLLGPPSELDSGHFQRTGLGVPASNSGGTIASLNLHIYHSPGQNLVDYNHHGYNHNNHGPDSQAQVENQAQARNAGRDHGDNHHNHDHNQNDNHPPTTYKHAHNNAHGDRVLPPTQSPAHTAIFTRTPSGVVEFRGVPISQTQSSILTELCEAVTLSSLSRTGSSTFGGIESYSPLGRDEISGAMRKAGVNNHTNNINKGVTPSPSPRPSQSMMNQPETFPVSVGTSSSSASASNNSGAAASGRAESNKTGNSTRTGYSGMPKGMMGGVRAVTASDVAPEDDEHLNHHHSEHKHEHEPMPQMPQMPDMAKLKQQQQQRKYLSPEPQPTLSQKDKMAYYGTFRRQPSQRGDVRGVEFFAGPTNDGEGR</sequence>
<feature type="compositionally biased region" description="Polar residues" evidence="1">
    <location>
        <begin position="121"/>
        <end position="142"/>
    </location>
</feature>
<evidence type="ECO:0000313" key="3">
    <source>
        <dbReference type="EMBL" id="KAA8635619.1"/>
    </source>
</evidence>
<feature type="region of interest" description="Disordered" evidence="1">
    <location>
        <begin position="557"/>
        <end position="583"/>
    </location>
</feature>
<feature type="compositionally biased region" description="Polar residues" evidence="1">
    <location>
        <begin position="928"/>
        <end position="938"/>
    </location>
</feature>
<feature type="region of interest" description="Disordered" evidence="1">
    <location>
        <begin position="1"/>
        <end position="235"/>
    </location>
</feature>
<feature type="compositionally biased region" description="Polar residues" evidence="1">
    <location>
        <begin position="725"/>
        <end position="734"/>
    </location>
</feature>
<feature type="compositionally biased region" description="Basic and acidic residues" evidence="1">
    <location>
        <begin position="226"/>
        <end position="235"/>
    </location>
</feature>
<feature type="region of interest" description="Disordered" evidence="1">
    <location>
        <begin position="927"/>
        <end position="1003"/>
    </location>
</feature>
<comment type="caution">
    <text evidence="3">The sequence shown here is derived from an EMBL/GenBank/DDBJ whole genome shotgun (WGS) entry which is preliminary data.</text>
</comment>
<keyword evidence="2" id="KW-1133">Transmembrane helix</keyword>
<evidence type="ECO:0000256" key="1">
    <source>
        <dbReference type="SAM" id="MobiDB-lite"/>
    </source>
</evidence>
<dbReference type="EMBL" id="NMPR01000010">
    <property type="protein sequence ID" value="KAA8635619.1"/>
    <property type="molecule type" value="Genomic_DNA"/>
</dbReference>
<organism evidence="3 4">
    <name type="scientific">Sordaria macrospora</name>
    <dbReference type="NCBI Taxonomy" id="5147"/>
    <lineage>
        <taxon>Eukaryota</taxon>
        <taxon>Fungi</taxon>
        <taxon>Dikarya</taxon>
        <taxon>Ascomycota</taxon>
        <taxon>Pezizomycotina</taxon>
        <taxon>Sordariomycetes</taxon>
        <taxon>Sordariomycetidae</taxon>
        <taxon>Sordariales</taxon>
        <taxon>Sordariaceae</taxon>
        <taxon>Sordaria</taxon>
    </lineage>
</organism>